<keyword evidence="3" id="KW-1185">Reference proteome</keyword>
<dbReference type="InterPro" id="IPR052550">
    <property type="entry name" value="Pyrimidine_5'-ntase_YjjG"/>
</dbReference>
<dbReference type="SFLD" id="SFLDG01129">
    <property type="entry name" value="C1.5:_HAD__Beta-PGM__Phosphata"/>
    <property type="match status" value="1"/>
</dbReference>
<dbReference type="STRING" id="1235788.C802_04548"/>
<name>R9HTL3_9BACT</name>
<dbReference type="RefSeq" id="WP_016278649.1">
    <property type="nucleotide sequence ID" value="NZ_CAOOJZ010000001.1"/>
</dbReference>
<dbReference type="EMBL" id="SRYJ01000051">
    <property type="protein sequence ID" value="TGY67871.1"/>
    <property type="molecule type" value="Genomic_DNA"/>
</dbReference>
<sequence>MYKSIFIDLDDTVWAFSENARDTFQDMYDKYHFDRYFRSFEHFYEIYEARNVTLWEEYGNRKITKEELNIQRFSYPLLQVGVDDKALVKAYSENFFADIIYKKKLMPHAREALEYLASRYDLYILSNGFRELQEQKMRSAGVGEYFKKIILSEDIGVLKPYPEIFYFAMSATQSELKTSLMIGDNWKNDVAGAENVGMGSIYYNIKKEASLPFRPSFDMKDWKEVESFL</sequence>
<proteinExistence type="predicted"/>
<dbReference type="NCBIfam" id="TIGR02254">
    <property type="entry name" value="YjjG_YfnB"/>
    <property type="match status" value="1"/>
</dbReference>
<evidence type="ECO:0000313" key="3">
    <source>
        <dbReference type="Proteomes" id="UP000014200"/>
    </source>
</evidence>
<dbReference type="Proteomes" id="UP000014200">
    <property type="component" value="Unassembled WGS sequence"/>
</dbReference>
<dbReference type="InterPro" id="IPR023214">
    <property type="entry name" value="HAD_sf"/>
</dbReference>
<dbReference type="InterPro" id="IPR023198">
    <property type="entry name" value="PGP-like_dom2"/>
</dbReference>
<dbReference type="GO" id="GO:0008253">
    <property type="term" value="F:5'-nucleotidase activity"/>
    <property type="evidence" value="ECO:0007669"/>
    <property type="project" value="InterPro"/>
</dbReference>
<comment type="caution">
    <text evidence="1">The sequence shown here is derived from an EMBL/GenBank/DDBJ whole genome shotgun (WGS) entry which is preliminary data.</text>
</comment>
<dbReference type="InterPro" id="IPR036412">
    <property type="entry name" value="HAD-like_sf"/>
</dbReference>
<dbReference type="NCBIfam" id="TIGR01549">
    <property type="entry name" value="HAD-SF-IA-v1"/>
    <property type="match status" value="1"/>
</dbReference>
<dbReference type="SFLD" id="SFLDS00003">
    <property type="entry name" value="Haloacid_Dehalogenase"/>
    <property type="match status" value="1"/>
</dbReference>
<evidence type="ECO:0000313" key="4">
    <source>
        <dbReference type="Proteomes" id="UP000310760"/>
    </source>
</evidence>
<protein>
    <submittedName>
        <fullName evidence="2">Noncanonical pyrimidine nucleotidase, YjjG family</fullName>
    </submittedName>
    <submittedName>
        <fullName evidence="1">TIGR02254 family HAD hydrolase</fullName>
    </submittedName>
</protein>
<dbReference type="OrthoDB" id="9802350at2"/>
<dbReference type="PATRIC" id="fig|1235788.3.peg.4671"/>
<dbReference type="HOGENOM" id="CLU_045011_8_1_10"/>
<dbReference type="PANTHER" id="PTHR47478">
    <property type="match status" value="1"/>
</dbReference>
<gene>
    <name evidence="1" type="ORF">C802_04548</name>
    <name evidence="2" type="ORF">E5339_18655</name>
</gene>
<accession>R9HTL3</accession>
<dbReference type="PANTHER" id="PTHR47478:SF1">
    <property type="entry name" value="PYRIMIDINE 5'-NUCLEOTIDASE YJJG"/>
    <property type="match status" value="1"/>
</dbReference>
<organism evidence="1 3">
    <name type="scientific">Phocaeicola sartorii</name>
    <dbReference type="NCBI Taxonomy" id="671267"/>
    <lineage>
        <taxon>Bacteria</taxon>
        <taxon>Pseudomonadati</taxon>
        <taxon>Bacteroidota</taxon>
        <taxon>Bacteroidia</taxon>
        <taxon>Bacteroidales</taxon>
        <taxon>Bacteroidaceae</taxon>
        <taxon>Phocaeicola</taxon>
    </lineage>
</organism>
<dbReference type="SFLD" id="SFLDG01135">
    <property type="entry name" value="C1.5.6:_HAD__Beta-PGM__Phospha"/>
    <property type="match status" value="1"/>
</dbReference>
<dbReference type="EMBL" id="ASSP01000035">
    <property type="protein sequence ID" value="EOS07358.1"/>
    <property type="molecule type" value="Genomic_DNA"/>
</dbReference>
<dbReference type="AlphaFoldDB" id="R9HTL3"/>
<keyword evidence="1" id="KW-0378">Hydrolase</keyword>
<dbReference type="Gene3D" id="3.40.50.1000">
    <property type="entry name" value="HAD superfamily/HAD-like"/>
    <property type="match status" value="1"/>
</dbReference>
<dbReference type="InterPro" id="IPR006439">
    <property type="entry name" value="HAD-SF_hydro_IA"/>
</dbReference>
<dbReference type="Gene3D" id="1.10.150.240">
    <property type="entry name" value="Putative phosphatase, domain 2"/>
    <property type="match status" value="1"/>
</dbReference>
<dbReference type="SUPFAM" id="SSF56784">
    <property type="entry name" value="HAD-like"/>
    <property type="match status" value="1"/>
</dbReference>
<evidence type="ECO:0000313" key="1">
    <source>
        <dbReference type="EMBL" id="EOS07358.1"/>
    </source>
</evidence>
<evidence type="ECO:0000313" key="2">
    <source>
        <dbReference type="EMBL" id="TGY67871.1"/>
    </source>
</evidence>
<dbReference type="Proteomes" id="UP000310760">
    <property type="component" value="Unassembled WGS sequence"/>
</dbReference>
<dbReference type="Pfam" id="PF00702">
    <property type="entry name" value="Hydrolase"/>
    <property type="match status" value="1"/>
</dbReference>
<dbReference type="InterPro" id="IPR011951">
    <property type="entry name" value="HAD-SF_hydro_IA_YjjG/PynA"/>
</dbReference>
<reference evidence="2 4" key="2">
    <citation type="submission" date="2019-04" db="EMBL/GenBank/DDBJ databases">
        <title>Microbes associate with the intestines of laboratory mice.</title>
        <authorList>
            <person name="Navarre W."/>
            <person name="Wong E."/>
            <person name="Huang K."/>
            <person name="Tropini C."/>
            <person name="Ng K."/>
            <person name="Yu B."/>
        </authorList>
    </citation>
    <scope>NUCLEOTIDE SEQUENCE [LARGE SCALE GENOMIC DNA]</scope>
    <source>
        <strain evidence="2 4">NM22_B1</strain>
    </source>
</reference>
<reference evidence="1 3" key="1">
    <citation type="submission" date="2013-04" db="EMBL/GenBank/DDBJ databases">
        <title>The Genome Sequence of Bacteroides massiliensis dnLKV3.</title>
        <authorList>
            <consortium name="The Broad Institute Genomics Platform"/>
            <consortium name="The Broad Institute Genome Sequencing Center for Infectious Disease"/>
            <person name="Earl A."/>
            <person name="Xavier R."/>
            <person name="Kuhn K."/>
            <person name="Stappenbeck T."/>
            <person name="Walker B."/>
            <person name="Young S."/>
            <person name="Zeng Q."/>
            <person name="Gargeya S."/>
            <person name="Fitzgerald M."/>
            <person name="Haas B."/>
            <person name="Abouelleil A."/>
            <person name="Allen A.W."/>
            <person name="Alvarado L."/>
            <person name="Arachchi H.M."/>
            <person name="Berlin A.M."/>
            <person name="Chapman S.B."/>
            <person name="Gainer-Dewar J."/>
            <person name="Goldberg J."/>
            <person name="Griggs A."/>
            <person name="Gujja S."/>
            <person name="Hansen M."/>
            <person name="Howarth C."/>
            <person name="Imamovic A."/>
            <person name="Ireland A."/>
            <person name="Larimer J."/>
            <person name="McCowan C."/>
            <person name="Murphy C."/>
            <person name="Pearson M."/>
            <person name="Poon T.W."/>
            <person name="Priest M."/>
            <person name="Roberts A."/>
            <person name="Saif S."/>
            <person name="Shea T."/>
            <person name="Sisk P."/>
            <person name="Sykes S."/>
            <person name="Wortman J."/>
            <person name="Nusbaum C."/>
            <person name="Birren B."/>
        </authorList>
    </citation>
    <scope>NUCLEOTIDE SEQUENCE [LARGE SCALE GENOMIC DNA]</scope>
    <source>
        <strain evidence="1">DnLKV3</strain>
        <strain evidence="3">dnLKV3</strain>
    </source>
</reference>